<reference evidence="4 5" key="1">
    <citation type="submission" date="2019-04" db="EMBL/GenBank/DDBJ databases">
        <title>An improved genome assembly and genetic linkage map for asparagus bean, Vigna unguiculata ssp. sesquipedialis.</title>
        <authorList>
            <person name="Xia Q."/>
            <person name="Zhang R."/>
            <person name="Dong Y."/>
        </authorList>
    </citation>
    <scope>NUCLEOTIDE SEQUENCE [LARGE SCALE GENOMIC DNA]</scope>
    <source>
        <tissue evidence="4">Leaf</tissue>
    </source>
</reference>
<evidence type="ECO:0000256" key="1">
    <source>
        <dbReference type="ARBA" id="ARBA00022723"/>
    </source>
</evidence>
<dbReference type="GO" id="GO:0046872">
    <property type="term" value="F:metal ion binding"/>
    <property type="evidence" value="ECO:0007669"/>
    <property type="project" value="UniProtKB-KW"/>
</dbReference>
<evidence type="ECO:0000256" key="2">
    <source>
        <dbReference type="ARBA" id="ARBA00022837"/>
    </source>
</evidence>
<dbReference type="InterPro" id="IPR000008">
    <property type="entry name" value="C2_dom"/>
</dbReference>
<dbReference type="OrthoDB" id="419768at2759"/>
<keyword evidence="5" id="KW-1185">Reference proteome</keyword>
<gene>
    <name evidence="4" type="ORF">DEO72_LG2g5370</name>
</gene>
<evidence type="ECO:0000259" key="3">
    <source>
        <dbReference type="PROSITE" id="PS50004"/>
    </source>
</evidence>
<dbReference type="PANTHER" id="PTHR46502:SF2">
    <property type="entry name" value="16 KDA PHLOEM PROTEIN 2"/>
    <property type="match status" value="1"/>
</dbReference>
<dbReference type="AlphaFoldDB" id="A0A4D6L930"/>
<dbReference type="Pfam" id="PF00168">
    <property type="entry name" value="C2"/>
    <property type="match status" value="1"/>
</dbReference>
<keyword evidence="1" id="KW-0479">Metal-binding</keyword>
<dbReference type="PANTHER" id="PTHR46502">
    <property type="entry name" value="C2 DOMAIN-CONTAINING"/>
    <property type="match status" value="1"/>
</dbReference>
<dbReference type="SUPFAM" id="SSF49562">
    <property type="entry name" value="C2 domain (Calcium/lipid-binding domain, CaLB)"/>
    <property type="match status" value="1"/>
</dbReference>
<dbReference type="InterPro" id="IPR035892">
    <property type="entry name" value="C2_domain_sf"/>
</dbReference>
<proteinExistence type="predicted"/>
<organism evidence="4 5">
    <name type="scientific">Vigna unguiculata</name>
    <name type="common">Cowpea</name>
    <dbReference type="NCBI Taxonomy" id="3917"/>
    <lineage>
        <taxon>Eukaryota</taxon>
        <taxon>Viridiplantae</taxon>
        <taxon>Streptophyta</taxon>
        <taxon>Embryophyta</taxon>
        <taxon>Tracheophyta</taxon>
        <taxon>Spermatophyta</taxon>
        <taxon>Magnoliopsida</taxon>
        <taxon>eudicotyledons</taxon>
        <taxon>Gunneridae</taxon>
        <taxon>Pentapetalae</taxon>
        <taxon>rosids</taxon>
        <taxon>fabids</taxon>
        <taxon>Fabales</taxon>
        <taxon>Fabaceae</taxon>
        <taxon>Papilionoideae</taxon>
        <taxon>50 kb inversion clade</taxon>
        <taxon>NPAAA clade</taxon>
        <taxon>indigoferoid/millettioid clade</taxon>
        <taxon>Phaseoleae</taxon>
        <taxon>Vigna</taxon>
    </lineage>
</organism>
<name>A0A4D6L930_VIGUN</name>
<accession>A0A4D6L930</accession>
<protein>
    <submittedName>
        <fullName evidence="4">Toll-interacting protein</fullName>
    </submittedName>
</protein>
<evidence type="ECO:0000313" key="5">
    <source>
        <dbReference type="Proteomes" id="UP000501690"/>
    </source>
</evidence>
<dbReference type="SMART" id="SM00239">
    <property type="entry name" value="C2"/>
    <property type="match status" value="1"/>
</dbReference>
<dbReference type="PROSITE" id="PS50004">
    <property type="entry name" value="C2"/>
    <property type="match status" value="1"/>
</dbReference>
<dbReference type="EMBL" id="CP039346">
    <property type="protein sequence ID" value="QCD85012.1"/>
    <property type="molecule type" value="Genomic_DNA"/>
</dbReference>
<dbReference type="Proteomes" id="UP000501690">
    <property type="component" value="Linkage Group LG2"/>
</dbReference>
<keyword evidence="2" id="KW-0106">Calcium</keyword>
<evidence type="ECO:0000313" key="4">
    <source>
        <dbReference type="EMBL" id="QCD85012.1"/>
    </source>
</evidence>
<dbReference type="Gene3D" id="2.60.40.150">
    <property type="entry name" value="C2 domain"/>
    <property type="match status" value="1"/>
</dbReference>
<dbReference type="Gramene" id="Vigun03g047500.1.v1.2">
    <property type="protein sequence ID" value="Vigun03g047500.1.v1.2"/>
    <property type="gene ID" value="Vigun03g047500.v1.2"/>
</dbReference>
<sequence>MPQGTLEVFLEYAKGLENTDFLSDMDPYVILTCRTQEQKSSVQSGKGSNPKWNENFVFNVSEGVNELRLKIMDSDAMSADDLVGEVTITLDALFNEGSIPPTSYNVVKNDSFCGEIRVGLTFKRQERRERSIEEDFGGWKESSCTY</sequence>
<feature type="domain" description="C2" evidence="3">
    <location>
        <begin position="1"/>
        <end position="103"/>
    </location>
</feature>